<keyword evidence="1" id="KW-0812">Transmembrane</keyword>
<organism evidence="2 3">
    <name type="scientific">Candidatus Woykebacteria bacterium RBG_16_44_10</name>
    <dbReference type="NCBI Taxonomy" id="1802597"/>
    <lineage>
        <taxon>Bacteria</taxon>
        <taxon>Candidatus Woykeibacteriota</taxon>
    </lineage>
</organism>
<dbReference type="AlphaFoldDB" id="A0A1G1WER5"/>
<keyword evidence="1" id="KW-0472">Membrane</keyword>
<dbReference type="Gene3D" id="2.120.10.30">
    <property type="entry name" value="TolB, C-terminal domain"/>
    <property type="match status" value="1"/>
</dbReference>
<dbReference type="Proteomes" id="UP000177588">
    <property type="component" value="Unassembled WGS sequence"/>
</dbReference>
<gene>
    <name evidence="2" type="ORF">A2Z24_01340</name>
</gene>
<dbReference type="SUPFAM" id="SSF82171">
    <property type="entry name" value="DPP6 N-terminal domain-like"/>
    <property type="match status" value="1"/>
</dbReference>
<sequence length="430" mass="49219">MFGLSAQPANFLRQKNLFQVALLFGLISILIFVLVLDALSLMEKFHIIGGKKSQDATRNPKNILVLFDIYKEPYDQYIIYQAALDGSGEKEIWSQSIKNTYQFSPISYPDVSNDWNYLFYPASFDPPSPEKFTIINSKTGEVKQIPNHLPNSYNDYAANNCLWNHSDTRIACEFEDLSQTPGKSSLVLIDVKDGTSTILYDSTKDNSKFTIADILGWDKNDENIFVIGYKNNGEMIYKIDINSKKITPKKGLEEKTGIGLTFYTYYSAQLNKFVYLDGEKTLKIFNPDDQTVKLLYENPDHYINAIFLTEDGKSLIFREDDFVSSFDQPVEPKDGVPTSKIMKLNLVNGKKQEFDYPFDPKKYFLSQMEHYAGGDVVIISNFETTSVSNPNDYENTLYAYNLSSKKLTKIFSRSNKDYPDKQIQFGVIRD</sequence>
<evidence type="ECO:0000313" key="3">
    <source>
        <dbReference type="Proteomes" id="UP000177588"/>
    </source>
</evidence>
<evidence type="ECO:0008006" key="4">
    <source>
        <dbReference type="Google" id="ProtNLM"/>
    </source>
</evidence>
<evidence type="ECO:0000313" key="2">
    <source>
        <dbReference type="EMBL" id="OGY26195.1"/>
    </source>
</evidence>
<name>A0A1G1WER5_9BACT</name>
<protein>
    <recommendedName>
        <fullName evidence="4">DUF5050 domain-containing protein</fullName>
    </recommendedName>
</protein>
<accession>A0A1G1WER5</accession>
<comment type="caution">
    <text evidence="2">The sequence shown here is derived from an EMBL/GenBank/DDBJ whole genome shotgun (WGS) entry which is preliminary data.</text>
</comment>
<dbReference type="EMBL" id="MHCT01000013">
    <property type="protein sequence ID" value="OGY26195.1"/>
    <property type="molecule type" value="Genomic_DNA"/>
</dbReference>
<dbReference type="InterPro" id="IPR011042">
    <property type="entry name" value="6-blade_b-propeller_TolB-like"/>
</dbReference>
<evidence type="ECO:0000256" key="1">
    <source>
        <dbReference type="SAM" id="Phobius"/>
    </source>
</evidence>
<feature type="transmembrane region" description="Helical" evidence="1">
    <location>
        <begin position="20"/>
        <end position="42"/>
    </location>
</feature>
<proteinExistence type="predicted"/>
<keyword evidence="1" id="KW-1133">Transmembrane helix</keyword>
<reference evidence="2 3" key="1">
    <citation type="journal article" date="2016" name="Nat. Commun.">
        <title>Thousands of microbial genomes shed light on interconnected biogeochemical processes in an aquifer system.</title>
        <authorList>
            <person name="Anantharaman K."/>
            <person name="Brown C.T."/>
            <person name="Hug L.A."/>
            <person name="Sharon I."/>
            <person name="Castelle C.J."/>
            <person name="Probst A.J."/>
            <person name="Thomas B.C."/>
            <person name="Singh A."/>
            <person name="Wilkins M.J."/>
            <person name="Karaoz U."/>
            <person name="Brodie E.L."/>
            <person name="Williams K.H."/>
            <person name="Hubbard S.S."/>
            <person name="Banfield J.F."/>
        </authorList>
    </citation>
    <scope>NUCLEOTIDE SEQUENCE [LARGE SCALE GENOMIC DNA]</scope>
</reference>